<sequence length="254" mass="28635">MESTESLIQAGFKFGKNGAHAARSMMIEELKLLLQSRPENAMREDYMADIVDANVLHKSSANARKLTYRHLVDLYGMSPQIPLFKVFRQLWELSEEAQPLLALQLAVARDPLLRGSADVILALEPGQLLTRETMEAHLAKDDPERFSPASLKSFSQNLNGTWTQAGYLTGRNKKFRAEPKVTYVNLVFALVLGHFQGLSGKRLFTSFWSRLLLVDQTTMQELAHRATLRGLINYKQASEVVEVSFTPLNLTVKE</sequence>
<dbReference type="EMBL" id="CP095354">
    <property type="protein sequence ID" value="XAG79786.1"/>
    <property type="molecule type" value="Genomic_DNA"/>
</dbReference>
<accession>A0AAU6UZJ6</accession>
<dbReference type="AlphaFoldDB" id="A0AAU6UZJ6"/>
<gene>
    <name evidence="1" type="ORF">MRN14_15125</name>
</gene>
<reference evidence="1" key="1">
    <citation type="submission" date="2022-03" db="EMBL/GenBank/DDBJ databases">
        <title>Sea Food Isolates.</title>
        <authorList>
            <person name="Li c."/>
        </authorList>
    </citation>
    <scope>NUCLEOTIDE SEQUENCE</scope>
    <source>
        <strain evidence="1">19NY03SH02</strain>
    </source>
</reference>
<evidence type="ECO:0000313" key="1">
    <source>
        <dbReference type="EMBL" id="XAG79786.1"/>
    </source>
</evidence>
<name>A0AAU6UZJ6_UNCXX</name>
<organism evidence="1">
    <name type="scientific">bacterium 19NY03SH02</name>
    <dbReference type="NCBI Taxonomy" id="2920631"/>
    <lineage>
        <taxon>Bacteria</taxon>
    </lineage>
</organism>
<protein>
    <submittedName>
        <fullName evidence="1">Uncharacterized protein</fullName>
    </submittedName>
</protein>
<proteinExistence type="predicted"/>